<dbReference type="Gene3D" id="6.10.20.40">
    <property type="entry name" value="TEA/ATTS domain"/>
    <property type="match status" value="1"/>
</dbReference>
<keyword evidence="4" id="KW-0804">Transcription</keyword>
<organism evidence="9 10">
    <name type="scientific">Tetrapyrgos nigripes</name>
    <dbReference type="NCBI Taxonomy" id="182062"/>
    <lineage>
        <taxon>Eukaryota</taxon>
        <taxon>Fungi</taxon>
        <taxon>Dikarya</taxon>
        <taxon>Basidiomycota</taxon>
        <taxon>Agaricomycotina</taxon>
        <taxon>Agaricomycetes</taxon>
        <taxon>Agaricomycetidae</taxon>
        <taxon>Agaricales</taxon>
        <taxon>Marasmiineae</taxon>
        <taxon>Marasmiaceae</taxon>
        <taxon>Tetrapyrgos</taxon>
    </lineage>
</organism>
<evidence type="ECO:0000256" key="3">
    <source>
        <dbReference type="ARBA" id="ARBA00023015"/>
    </source>
</evidence>
<feature type="compositionally biased region" description="Basic and acidic residues" evidence="7">
    <location>
        <begin position="494"/>
        <end position="511"/>
    </location>
</feature>
<feature type="region of interest" description="Disordered" evidence="7">
    <location>
        <begin position="799"/>
        <end position="819"/>
    </location>
</feature>
<evidence type="ECO:0000256" key="2">
    <source>
        <dbReference type="ARBA" id="ARBA00008421"/>
    </source>
</evidence>
<feature type="region of interest" description="Disordered" evidence="7">
    <location>
        <begin position="303"/>
        <end position="362"/>
    </location>
</feature>
<dbReference type="PROSITE" id="PS51088">
    <property type="entry name" value="TEA_2"/>
    <property type="match status" value="1"/>
</dbReference>
<evidence type="ECO:0000313" key="9">
    <source>
        <dbReference type="EMBL" id="KAF5360062.1"/>
    </source>
</evidence>
<dbReference type="InterPro" id="IPR000818">
    <property type="entry name" value="TEA/ATTS_dom"/>
</dbReference>
<dbReference type="SMART" id="SM00426">
    <property type="entry name" value="TEA"/>
    <property type="match status" value="1"/>
</dbReference>
<feature type="DNA-binding region" description="TEA" evidence="6">
    <location>
        <begin position="706"/>
        <end position="780"/>
    </location>
</feature>
<dbReference type="PANTHER" id="PTHR11834:SF0">
    <property type="entry name" value="PROTEIN SCALLOPED"/>
    <property type="match status" value="1"/>
</dbReference>
<comment type="similarity">
    <text evidence="2">Belongs to the TEC1 family.</text>
</comment>
<dbReference type="EMBL" id="JAACJM010000045">
    <property type="protein sequence ID" value="KAF5360062.1"/>
    <property type="molecule type" value="Genomic_DNA"/>
</dbReference>
<feature type="compositionally biased region" description="Low complexity" evidence="7">
    <location>
        <begin position="311"/>
        <end position="343"/>
    </location>
</feature>
<proteinExistence type="inferred from homology"/>
<reference evidence="9 10" key="1">
    <citation type="journal article" date="2020" name="ISME J.">
        <title>Uncovering the hidden diversity of litter-decomposition mechanisms in mushroom-forming fungi.</title>
        <authorList>
            <person name="Floudas D."/>
            <person name="Bentzer J."/>
            <person name="Ahren D."/>
            <person name="Johansson T."/>
            <person name="Persson P."/>
            <person name="Tunlid A."/>
        </authorList>
    </citation>
    <scope>NUCLEOTIDE SEQUENCE [LARGE SCALE GENOMIC DNA]</scope>
    <source>
        <strain evidence="9 10">CBS 291.85</strain>
    </source>
</reference>
<evidence type="ECO:0000256" key="7">
    <source>
        <dbReference type="SAM" id="MobiDB-lite"/>
    </source>
</evidence>
<dbReference type="Pfam" id="PF01285">
    <property type="entry name" value="TEA"/>
    <property type="match status" value="1"/>
</dbReference>
<dbReference type="GO" id="GO:0005634">
    <property type="term" value="C:nucleus"/>
    <property type="evidence" value="ECO:0007669"/>
    <property type="project" value="UniProtKB-SubCell"/>
</dbReference>
<keyword evidence="10" id="KW-1185">Reference proteome</keyword>
<accession>A0A8H5G809</accession>
<dbReference type="AlphaFoldDB" id="A0A8H5G809"/>
<evidence type="ECO:0000256" key="4">
    <source>
        <dbReference type="ARBA" id="ARBA00023163"/>
    </source>
</evidence>
<dbReference type="InterPro" id="IPR050937">
    <property type="entry name" value="TEC1_TEAD_TF"/>
</dbReference>
<dbReference type="GO" id="GO:0000981">
    <property type="term" value="F:DNA-binding transcription factor activity, RNA polymerase II-specific"/>
    <property type="evidence" value="ECO:0007669"/>
    <property type="project" value="TreeGrafter"/>
</dbReference>
<evidence type="ECO:0000313" key="10">
    <source>
        <dbReference type="Proteomes" id="UP000559256"/>
    </source>
</evidence>
<keyword evidence="5" id="KW-0539">Nucleus</keyword>
<evidence type="ECO:0000256" key="6">
    <source>
        <dbReference type="PROSITE-ProRule" id="PRU00505"/>
    </source>
</evidence>
<sequence>MGREALTRQDAYAGQLFCHGYGCPLLNPEPNVIGTQWGTLLQDIYAKGIRVGDVGLIRPSGDYCSLFNIFRAKEDPINTVYGVPSDFQPLEFRPNLLFSTLHHYHPPNARICSKHTREVKIDAEGTVLTPGMPFGPGIGLEMQFSRSQGAVLLLPAGARRVDYDGLPDIREYAKKHAASWYRYLNDQVRIDAHNGSLYLITGFDRTNCYENVAFQSSSKASSFSLRFSSPLLANGDFGRLSLSYSSLPEHEHWRGTSSPGHMLDNLSPFIRGFKIMIKQDFRYRPSAKLMDLTKTDPKALIYRGPVPNLAGGSPSSSSLSGSDPSHSPAPSSASFSSGSSSTRSSRHRASQHPSPHAVQWSPATSYSSLAEDIDSVRSDSLSPRGSSILGSDLESESGLPVFQLHHPGDIINEYILDKCPDALVAITHDKEWAAILEETDSQFPDNFTLISRMLRKFPSKFHQDDTLFDDLSPTTRHVDMLDNDKETAMTMPIGRDHSRSHDDDQDFPSRRHELNLDKPIDICSPVVKTEDMDTDFYSSHCDRLSRAYADQKRDRELQSAGSEPFSFSISSWETSSATTATPSLVSDSSLTMNFSLDGNTSRVREYSLDFGFVKTEDLDNNLSHCDRFSPGYSSYPGYRKMQSTIFQPHSLSIASWEANSVGAATPRLICDSFATDSSSTQGSGNNGNISEAFRSIFKGRKSWKTQKGGEIVWPPELEAALLEGLAKYQPDNSRETVLLGRYPMRNRFISEYILRTTGKYRTAKQVGSRLQQLRNAPSKELQSLLSPVCKQDAPTGISKVPIGNVKPSPTPLSSSSLPGDGYRFSGDSGWSASTSATQGSFVPSLSSPVAPASDGRARSLFYSTHMVYGAVREDAEPANAAYGSPAKSYSRSSSVYYEGSPEPFSSCRVGFRENTSDQREMGLHFAWDNEAAARS</sequence>
<protein>
    <recommendedName>
        <fullName evidence="8">TEA domain-containing protein</fullName>
    </recommendedName>
</protein>
<evidence type="ECO:0000259" key="8">
    <source>
        <dbReference type="PROSITE" id="PS51088"/>
    </source>
</evidence>
<dbReference type="PANTHER" id="PTHR11834">
    <property type="entry name" value="TRANSCRIPTIONAL ENHANCER FACTOR TEF RELATED"/>
    <property type="match status" value="1"/>
</dbReference>
<dbReference type="InterPro" id="IPR038096">
    <property type="entry name" value="TEA/ATTS_sf"/>
</dbReference>
<evidence type="ECO:0000256" key="5">
    <source>
        <dbReference type="ARBA" id="ARBA00023242"/>
    </source>
</evidence>
<keyword evidence="3" id="KW-0805">Transcription regulation</keyword>
<dbReference type="GO" id="GO:0000978">
    <property type="term" value="F:RNA polymerase II cis-regulatory region sequence-specific DNA binding"/>
    <property type="evidence" value="ECO:0007669"/>
    <property type="project" value="TreeGrafter"/>
</dbReference>
<dbReference type="Proteomes" id="UP000559256">
    <property type="component" value="Unassembled WGS sequence"/>
</dbReference>
<gene>
    <name evidence="9" type="ORF">D9758_007544</name>
</gene>
<comment type="caution">
    <text evidence="9">The sequence shown here is derived from an EMBL/GenBank/DDBJ whole genome shotgun (WGS) entry which is preliminary data.</text>
</comment>
<feature type="domain" description="TEA" evidence="8">
    <location>
        <begin position="706"/>
        <end position="780"/>
    </location>
</feature>
<comment type="subcellular location">
    <subcellularLocation>
        <location evidence="1">Nucleus</location>
    </subcellularLocation>
</comment>
<feature type="region of interest" description="Disordered" evidence="7">
    <location>
        <begin position="492"/>
        <end position="511"/>
    </location>
</feature>
<dbReference type="OrthoDB" id="3222453at2759"/>
<evidence type="ECO:0000256" key="1">
    <source>
        <dbReference type="ARBA" id="ARBA00004123"/>
    </source>
</evidence>
<name>A0A8H5G809_9AGAR</name>
<dbReference type="GO" id="GO:0005667">
    <property type="term" value="C:transcription regulator complex"/>
    <property type="evidence" value="ECO:0007669"/>
    <property type="project" value="TreeGrafter"/>
</dbReference>